<organism evidence="3 4">
    <name type="scientific">Mesoplasma coleopterae</name>
    <dbReference type="NCBI Taxonomy" id="324078"/>
    <lineage>
        <taxon>Bacteria</taxon>
        <taxon>Bacillati</taxon>
        <taxon>Mycoplasmatota</taxon>
        <taxon>Mollicutes</taxon>
        <taxon>Entomoplasmatales</taxon>
        <taxon>Entomoplasmataceae</taxon>
        <taxon>Mesoplasma</taxon>
    </lineage>
</organism>
<evidence type="ECO:0000313" key="3">
    <source>
        <dbReference type="EMBL" id="ATZ20905.1"/>
    </source>
</evidence>
<reference evidence="3 4" key="1">
    <citation type="submission" date="2017-11" db="EMBL/GenBank/DDBJ databases">
        <title>Genome sequence of Mesoplasma coleopterae BARC 779 (ATCC 49583).</title>
        <authorList>
            <person name="Lo W.-S."/>
            <person name="Kuo C.-H."/>
        </authorList>
    </citation>
    <scope>NUCLEOTIDE SEQUENCE [LARGE SCALE GENOMIC DNA]</scope>
    <source>
        <strain evidence="3 4">BARC 779</strain>
    </source>
</reference>
<feature type="transmembrane region" description="Helical" evidence="1">
    <location>
        <begin position="67"/>
        <end position="84"/>
    </location>
</feature>
<evidence type="ECO:0000313" key="4">
    <source>
        <dbReference type="Proteomes" id="UP000232221"/>
    </source>
</evidence>
<gene>
    <name evidence="3" type="ORF">MCOLE_v1c03910</name>
</gene>
<feature type="transmembrane region" description="Helical" evidence="1">
    <location>
        <begin position="185"/>
        <end position="203"/>
    </location>
</feature>
<dbReference type="Proteomes" id="UP000232221">
    <property type="component" value="Chromosome"/>
</dbReference>
<feature type="transmembrane region" description="Helical" evidence="1">
    <location>
        <begin position="342"/>
        <end position="361"/>
    </location>
</feature>
<keyword evidence="1" id="KW-1133">Transmembrane helix</keyword>
<proteinExistence type="predicted"/>
<sequence length="369" mass="43917">MEFLREKNKLNKFIIYPLIGIFLLNLFFFIFSSFYDYEIMEIFAQLLKIDFLKYPSIYYLQSGYTDLYIVFALIAFIIIEYILINLNKKKGVDKDFWSWIFFVLILITWFIFMFLKVSSSWKFNMTVETIEGNILKFNIKKFISAKDFRILLVIIVILQFFILISVLLYAKLVWFKKPFFYENKYWVKCIQLIVFFFLAYGLVGSLKILMGRDYYNSIEAVLKERVNMFEDKYGIAIKFNPNWIKSPDGFQPWWIFNGLIGNPNKIDWSLEKLFNSNAFPSGHMAQMGMCGFAFIFIIDFKNPNNLSKGKIIGIYLFFVHQLFLVISFLINGSHWLTDTTFTWMWIIICSYLSIVIVNKIVNKKILVKN</sequence>
<feature type="transmembrane region" description="Helical" evidence="1">
    <location>
        <begin position="283"/>
        <end position="300"/>
    </location>
</feature>
<dbReference type="InterPro" id="IPR000326">
    <property type="entry name" value="PAP2/HPO"/>
</dbReference>
<feature type="domain" description="Phosphatidic acid phosphatase type 2/haloperoxidase" evidence="2">
    <location>
        <begin position="252"/>
        <end position="359"/>
    </location>
</feature>
<keyword evidence="1" id="KW-0812">Transmembrane</keyword>
<keyword evidence="4" id="KW-1185">Reference proteome</keyword>
<dbReference type="Pfam" id="PF01569">
    <property type="entry name" value="PAP2"/>
    <property type="match status" value="1"/>
</dbReference>
<evidence type="ECO:0000259" key="2">
    <source>
        <dbReference type="Pfam" id="PF01569"/>
    </source>
</evidence>
<dbReference type="OrthoDB" id="391954at2"/>
<dbReference type="EMBL" id="CP024968">
    <property type="protein sequence ID" value="ATZ20905.1"/>
    <property type="molecule type" value="Genomic_DNA"/>
</dbReference>
<dbReference type="AlphaFoldDB" id="A0A2K8P5P7"/>
<feature type="transmembrane region" description="Helical" evidence="1">
    <location>
        <begin position="96"/>
        <end position="115"/>
    </location>
</feature>
<evidence type="ECO:0000256" key="1">
    <source>
        <dbReference type="SAM" id="Phobius"/>
    </source>
</evidence>
<feature type="transmembrane region" description="Helical" evidence="1">
    <location>
        <begin position="312"/>
        <end position="330"/>
    </location>
</feature>
<feature type="transmembrane region" description="Helical" evidence="1">
    <location>
        <begin position="13"/>
        <end position="35"/>
    </location>
</feature>
<protein>
    <recommendedName>
        <fullName evidence="2">Phosphatidic acid phosphatase type 2/haloperoxidase domain-containing protein</fullName>
    </recommendedName>
</protein>
<dbReference type="KEGG" id="mcol:MCOLE_v1c03910"/>
<feature type="transmembrane region" description="Helical" evidence="1">
    <location>
        <begin position="150"/>
        <end position="173"/>
    </location>
</feature>
<accession>A0A2K8P5P7</accession>
<keyword evidence="1" id="KW-0472">Membrane</keyword>
<name>A0A2K8P5P7_9MOLU</name>